<organism evidence="2 3">
    <name type="scientific">Cuscuta campestris</name>
    <dbReference type="NCBI Taxonomy" id="132261"/>
    <lineage>
        <taxon>Eukaryota</taxon>
        <taxon>Viridiplantae</taxon>
        <taxon>Streptophyta</taxon>
        <taxon>Embryophyta</taxon>
        <taxon>Tracheophyta</taxon>
        <taxon>Spermatophyta</taxon>
        <taxon>Magnoliopsida</taxon>
        <taxon>eudicotyledons</taxon>
        <taxon>Gunneridae</taxon>
        <taxon>Pentapetalae</taxon>
        <taxon>asterids</taxon>
        <taxon>lamiids</taxon>
        <taxon>Solanales</taxon>
        <taxon>Convolvulaceae</taxon>
        <taxon>Cuscuteae</taxon>
        <taxon>Cuscuta</taxon>
        <taxon>Cuscuta subgen. Grammica</taxon>
        <taxon>Cuscuta sect. Cleistogrammica</taxon>
    </lineage>
</organism>
<gene>
    <name evidence="2" type="ORF">CCAM_LOCUS30534</name>
</gene>
<evidence type="ECO:0000256" key="1">
    <source>
        <dbReference type="SAM" id="MobiDB-lite"/>
    </source>
</evidence>
<reference evidence="2 3" key="1">
    <citation type="submission" date="2018-04" db="EMBL/GenBank/DDBJ databases">
        <authorList>
            <person name="Vogel A."/>
        </authorList>
    </citation>
    <scope>NUCLEOTIDE SEQUENCE [LARGE SCALE GENOMIC DNA]</scope>
</reference>
<proteinExistence type="predicted"/>
<feature type="region of interest" description="Disordered" evidence="1">
    <location>
        <begin position="91"/>
        <end position="116"/>
    </location>
</feature>
<protein>
    <submittedName>
        <fullName evidence="2">Uncharacterized protein</fullName>
    </submittedName>
</protein>
<sequence length="297" mass="33200">MAGSRRVTRSSAANVGSGLRLTVTVPTSACQDDLVISLNDVTSQNTTDLRHRIPRKRAANVGGSQQPNQQVPVHGTSVLTQKLCMGEENTTTKEQVVPSSGTMARPQSDRQLKSKLAAETRTRKRVLRAALPDSFQMLPIPRYDRIPDPQEHFNRYQTLMNVVTFSEEVLCKSFPSTLNELAAEWKRSDEPLREFLARWKLETTKVYGADKKTRLSTFYLVLRSGDVISISSTAAFQTSNDQFQLELVIILQISFLRLTSVSFFGNPNLVPVESLGRELPNVNPKFGQMKLGSQLFL</sequence>
<evidence type="ECO:0000313" key="2">
    <source>
        <dbReference type="EMBL" id="VFQ88758.1"/>
    </source>
</evidence>
<name>A0A484ML15_9ASTE</name>
<evidence type="ECO:0000313" key="3">
    <source>
        <dbReference type="Proteomes" id="UP000595140"/>
    </source>
</evidence>
<feature type="compositionally biased region" description="Polar residues" evidence="1">
    <location>
        <begin position="91"/>
        <end position="102"/>
    </location>
</feature>
<dbReference type="EMBL" id="OOIL02003658">
    <property type="protein sequence ID" value="VFQ88758.1"/>
    <property type="molecule type" value="Genomic_DNA"/>
</dbReference>
<dbReference type="OrthoDB" id="1740536at2759"/>
<dbReference type="AlphaFoldDB" id="A0A484ML15"/>
<keyword evidence="3" id="KW-1185">Reference proteome</keyword>
<dbReference type="Proteomes" id="UP000595140">
    <property type="component" value="Unassembled WGS sequence"/>
</dbReference>
<accession>A0A484ML15</accession>
<feature type="compositionally biased region" description="Basic and acidic residues" evidence="1">
    <location>
        <begin position="107"/>
        <end position="116"/>
    </location>
</feature>